<evidence type="ECO:0000313" key="3">
    <source>
        <dbReference type="Proteomes" id="UP001412067"/>
    </source>
</evidence>
<feature type="compositionally biased region" description="Low complexity" evidence="1">
    <location>
        <begin position="42"/>
        <end position="53"/>
    </location>
</feature>
<name>A0ABR2M9H4_9ASPA</name>
<feature type="region of interest" description="Disordered" evidence="1">
    <location>
        <begin position="15"/>
        <end position="53"/>
    </location>
</feature>
<gene>
    <name evidence="2" type="ORF">KSP40_PGU008077</name>
</gene>
<dbReference type="Proteomes" id="UP001412067">
    <property type="component" value="Unassembled WGS sequence"/>
</dbReference>
<accession>A0ABR2M9H4</accession>
<evidence type="ECO:0000313" key="2">
    <source>
        <dbReference type="EMBL" id="KAK8960718.1"/>
    </source>
</evidence>
<evidence type="ECO:0000256" key="1">
    <source>
        <dbReference type="SAM" id="MobiDB-lite"/>
    </source>
</evidence>
<feature type="compositionally biased region" description="Basic and acidic residues" evidence="1">
    <location>
        <begin position="31"/>
        <end position="40"/>
    </location>
</feature>
<comment type="caution">
    <text evidence="2">The sequence shown here is derived from an EMBL/GenBank/DDBJ whole genome shotgun (WGS) entry which is preliminary data.</text>
</comment>
<organism evidence="2 3">
    <name type="scientific">Platanthera guangdongensis</name>
    <dbReference type="NCBI Taxonomy" id="2320717"/>
    <lineage>
        <taxon>Eukaryota</taxon>
        <taxon>Viridiplantae</taxon>
        <taxon>Streptophyta</taxon>
        <taxon>Embryophyta</taxon>
        <taxon>Tracheophyta</taxon>
        <taxon>Spermatophyta</taxon>
        <taxon>Magnoliopsida</taxon>
        <taxon>Liliopsida</taxon>
        <taxon>Asparagales</taxon>
        <taxon>Orchidaceae</taxon>
        <taxon>Orchidoideae</taxon>
        <taxon>Orchideae</taxon>
        <taxon>Orchidinae</taxon>
        <taxon>Platanthera</taxon>
    </lineage>
</organism>
<protein>
    <submittedName>
        <fullName evidence="2">Uncharacterized protein</fullName>
    </submittedName>
</protein>
<proteinExistence type="predicted"/>
<reference evidence="2 3" key="1">
    <citation type="journal article" date="2022" name="Nat. Plants">
        <title>Genomes of leafy and leafless Platanthera orchids illuminate the evolution of mycoheterotrophy.</title>
        <authorList>
            <person name="Li M.H."/>
            <person name="Liu K.W."/>
            <person name="Li Z."/>
            <person name="Lu H.C."/>
            <person name="Ye Q.L."/>
            <person name="Zhang D."/>
            <person name="Wang J.Y."/>
            <person name="Li Y.F."/>
            <person name="Zhong Z.M."/>
            <person name="Liu X."/>
            <person name="Yu X."/>
            <person name="Liu D.K."/>
            <person name="Tu X.D."/>
            <person name="Liu B."/>
            <person name="Hao Y."/>
            <person name="Liao X.Y."/>
            <person name="Jiang Y.T."/>
            <person name="Sun W.H."/>
            <person name="Chen J."/>
            <person name="Chen Y.Q."/>
            <person name="Ai Y."/>
            <person name="Zhai J.W."/>
            <person name="Wu S.S."/>
            <person name="Zhou Z."/>
            <person name="Hsiao Y.Y."/>
            <person name="Wu W.L."/>
            <person name="Chen Y.Y."/>
            <person name="Lin Y.F."/>
            <person name="Hsu J.L."/>
            <person name="Li C.Y."/>
            <person name="Wang Z.W."/>
            <person name="Zhao X."/>
            <person name="Zhong W.Y."/>
            <person name="Ma X.K."/>
            <person name="Ma L."/>
            <person name="Huang J."/>
            <person name="Chen G.Z."/>
            <person name="Huang M.Z."/>
            <person name="Huang L."/>
            <person name="Peng D.H."/>
            <person name="Luo Y.B."/>
            <person name="Zou S.Q."/>
            <person name="Chen S.P."/>
            <person name="Lan S."/>
            <person name="Tsai W.C."/>
            <person name="Van de Peer Y."/>
            <person name="Liu Z.J."/>
        </authorList>
    </citation>
    <scope>NUCLEOTIDE SEQUENCE [LARGE SCALE GENOMIC DNA]</scope>
    <source>
        <strain evidence="2">Lor288</strain>
    </source>
</reference>
<sequence length="316" mass="35359">MRNYLYELHNYQTTLPTPGLSQNKATPLDSTEPKPGDRTDASVSSSSSLSSSSSSTAYSNFFSGLGQDPLVSACFRSRQRSSFPTAVSSGRRIRMSVELPLRFWCFHKLSVDHLGILIRVVSLCGYPYANMTSGTKSNGRYDEICCSDSHDAIDRESGLRVRIGKRFSEIGRMNGSQNQAEGGDHREEFVRRNLKASRSMVVLCKPNHHDCDSKVRLRSNTSKDESGKPEIYCRQRFQPRRLRIAVPNAESQFFHYKQSISYAQKLRHDALICAAALNNLQCRVAVAVAEAALSNRMSTRSRMAKRTVRSGQNESA</sequence>
<feature type="compositionally biased region" description="Polar residues" evidence="1">
    <location>
        <begin position="15"/>
        <end position="29"/>
    </location>
</feature>
<dbReference type="EMBL" id="JBBWWR010000010">
    <property type="protein sequence ID" value="KAK8960718.1"/>
    <property type="molecule type" value="Genomic_DNA"/>
</dbReference>
<keyword evidence="3" id="KW-1185">Reference proteome</keyword>